<comment type="similarity">
    <text evidence="2">Belongs to the non-repetitive/WGA-negative nucleoporin family.</text>
</comment>
<evidence type="ECO:0000259" key="7">
    <source>
        <dbReference type="Pfam" id="PF08801"/>
    </source>
</evidence>
<dbReference type="FunFam" id="1.25.40.440:FF:000001">
    <property type="entry name" value="Nuclear pore complex subunit"/>
    <property type="match status" value="1"/>
</dbReference>
<dbReference type="GO" id="GO:0000972">
    <property type="term" value="P:transcription-dependent tethering of RNA polymerase II gene DNA at nuclear periphery"/>
    <property type="evidence" value="ECO:0007669"/>
    <property type="project" value="TreeGrafter"/>
</dbReference>
<feature type="region of interest" description="Disordered" evidence="5">
    <location>
        <begin position="637"/>
        <end position="663"/>
    </location>
</feature>
<evidence type="ECO:0000256" key="3">
    <source>
        <dbReference type="ARBA" id="ARBA00022448"/>
    </source>
</evidence>
<dbReference type="Gene3D" id="1.25.40.440">
    <property type="entry name" value="Nucleoporin, helical domain, central subdomain"/>
    <property type="match status" value="1"/>
</dbReference>
<feature type="compositionally biased region" description="Polar residues" evidence="5">
    <location>
        <begin position="637"/>
        <end position="649"/>
    </location>
</feature>
<dbReference type="Proteomes" id="UP000597762">
    <property type="component" value="Unassembled WGS sequence"/>
</dbReference>
<name>A0A812DQI6_ACAPH</name>
<dbReference type="GO" id="GO:0006405">
    <property type="term" value="P:RNA export from nucleus"/>
    <property type="evidence" value="ECO:0007669"/>
    <property type="project" value="TreeGrafter"/>
</dbReference>
<comment type="subcellular location">
    <subcellularLocation>
        <location evidence="1">Nucleus</location>
    </subcellularLocation>
</comment>
<sequence>MFCLFCSALVTRNGGILGFIARYIYWPFEVLYFLVVVKTDPLVTFFAFYSFELAGMLLDNHTQEDDKFHDLSSLLRVAADNMPCVSGLHDYDYPSFLNSGLGMDIFTEIGDIRKVPLPAELVEHFGHMQCHCAMGLFPEIERAWLTIDSDIFIWRYEDGQDVLYYDGVDETILCAALVTPKSDVFQSSIKYILVLATTVEIVLLGVRFTDSSVASIAGESNRLSAGEMHLITEPLFTLPSDNLHIISIVGMNNGRIFMAGKDSCLYELAYQGQKGWFGRQCKKINHSTSYLSYLVPSFINISLTEEDPLLQISIDQSRNILYTRSEKGTIQIFDLGEDGSGMSRVATVPLSTTVQTASNIAGTIDPSLFKPIIHIAALTASESSNIHLVAITQAGVRLYYAAKPFGQKIFSRKCPTMLRLVHVRLPPGFSANAAQGRPTNVRLAHYKRGTLLMVQSHSEETDLLWTISGDCLPFNNVLMETKTNALLGGNTWTMCEVPVSDSETYSDFKQRPDPPIVVTQHNEKPRKFVFINSQGCHIVSKLRPVDQLRRLLLSCQGPESEEVKAFFSLHKPDQACAACLILACTRAPVDQQVANWARMAFFMYGGYPHVKLSNENEFGPGGPTSVGAAAYNSSGISPMQSSNPMGQTPQQQQYSQSYHSSVLGRGSTTGQDVVFSGKHNGICLYLSRILRPIWDHLIVDEYSCKTDDGSLVYLVCNFTSEQLEHTLSLVRNVSDFIDFSSRLDPPLATESPSSNHLMPFRMAGPQFEGQHIDEQTKKQWQIECQNMERASLQNVRELAIQVEQVLGLLKVLVDHQFHMLAQKMTLDQQNHLKTMTFKQLVILGRDMCNALITSLIDRYLHDNATIDVVSSTLRKICPRLYSTDDETCSKAVELLQAAKVNPDQMKKKQQLREALMLYKSVNQPLQLSPVCNQLSSAQYYEGIVDICLCIAQKRDPQNFALHFHKNGEQPEDSQGKQAYMSRMECYKHITETLGYLLYASVSHPQSPSTPKSPGKAPAPDPNRLAPSEAEIQKDHVFKLALKSDDELFHVALYDWLLHHNLKDKLIEIKSPFLENYLKWKVSIVQEERTIILDLLWKFYEKNKNFPAAARILSRLSEKHGTDLSLSQRVEYLSRAIVCAKGSTLMTSVATEGEFLHELEEKMEVAKLQMMVYNKLSSNSGNIANSRDVLQALNSDLLDISALYGEFAEPYNLHECKLAIVHSAGVFDPALIENLWQSIIDTAVNNARNISSVIDPINISSQLLPIGKQYISAERYFPVAFITKYLEQCSCQHNLSTTWVFNTLLDVGVKPTKLLQIYDSIFKFRDPCWHKYHRPLHILTVLFHLIDKLTSTPSLIALSERRQFSTYCLDAVSGYQVELQAISSTDPDVCHLVNCFRSIREREGYRRVNETERKSTDIYSDLLFDSDLLDVTSCKNSKW</sequence>
<feature type="domain" description="Nucleoporin Nup133/Nup155-like C-terminal" evidence="6">
    <location>
        <begin position="676"/>
        <end position="1379"/>
    </location>
</feature>
<gene>
    <name evidence="8" type="ORF">SPHA_57264</name>
</gene>
<feature type="compositionally biased region" description="Low complexity" evidence="5">
    <location>
        <begin position="650"/>
        <end position="661"/>
    </location>
</feature>
<evidence type="ECO:0000256" key="1">
    <source>
        <dbReference type="ARBA" id="ARBA00004123"/>
    </source>
</evidence>
<dbReference type="Pfam" id="PF03177">
    <property type="entry name" value="Nucleoporin_C"/>
    <property type="match status" value="1"/>
</dbReference>
<dbReference type="EMBL" id="CAHIKZ030003856">
    <property type="protein sequence ID" value="CAE1304710.1"/>
    <property type="molecule type" value="Genomic_DNA"/>
</dbReference>
<dbReference type="InterPro" id="IPR014908">
    <property type="entry name" value="Nucleoporin_Nup133/Nup155_N"/>
</dbReference>
<keyword evidence="9" id="KW-1185">Reference proteome</keyword>
<dbReference type="InterPro" id="IPR042537">
    <property type="entry name" value="Nucleoporin_Nup155_C_2"/>
</dbReference>
<reference evidence="8" key="1">
    <citation type="submission" date="2021-01" db="EMBL/GenBank/DDBJ databases">
        <authorList>
            <person name="Li R."/>
            <person name="Bekaert M."/>
        </authorList>
    </citation>
    <scope>NUCLEOTIDE SEQUENCE</scope>
    <source>
        <strain evidence="8">Farmed</strain>
    </source>
</reference>
<dbReference type="InterPro" id="IPR042533">
    <property type="entry name" value="Nucleoporin_Nup155_C_1"/>
</dbReference>
<dbReference type="Pfam" id="PF08801">
    <property type="entry name" value="Nucleoporin_N"/>
    <property type="match status" value="1"/>
</dbReference>
<feature type="region of interest" description="Disordered" evidence="5">
    <location>
        <begin position="1004"/>
        <end position="1025"/>
    </location>
</feature>
<dbReference type="Gene3D" id="1.25.40.450">
    <property type="entry name" value="Nucleoporin, helical domain, N-terminal subdomain"/>
    <property type="match status" value="1"/>
</dbReference>
<protein>
    <submittedName>
        <fullName evidence="8">NUP155</fullName>
    </submittedName>
</protein>
<dbReference type="InterPro" id="IPR042538">
    <property type="entry name" value="Nucleoporin_Nup155_C_3"/>
</dbReference>
<dbReference type="InterPro" id="IPR007187">
    <property type="entry name" value="Nucleoporin_Nup133/Nup155_C"/>
</dbReference>
<evidence type="ECO:0000313" key="9">
    <source>
        <dbReference type="Proteomes" id="UP000597762"/>
    </source>
</evidence>
<evidence type="ECO:0000313" key="8">
    <source>
        <dbReference type="EMBL" id="CAE1304710.1"/>
    </source>
</evidence>
<accession>A0A812DQI6</accession>
<dbReference type="OrthoDB" id="338970at2759"/>
<keyword evidence="3" id="KW-0813">Transport</keyword>
<proteinExistence type="inferred from homology"/>
<dbReference type="Gene3D" id="1.20.120.1880">
    <property type="entry name" value="Nucleoporin, helical C-terminal domain"/>
    <property type="match status" value="1"/>
</dbReference>
<evidence type="ECO:0000259" key="6">
    <source>
        <dbReference type="Pfam" id="PF03177"/>
    </source>
</evidence>
<evidence type="ECO:0000256" key="4">
    <source>
        <dbReference type="ARBA" id="ARBA00023242"/>
    </source>
</evidence>
<dbReference type="PANTHER" id="PTHR10350:SF6">
    <property type="entry name" value="NUCLEAR PORE COMPLEX PROTEIN NUP155"/>
    <property type="match status" value="1"/>
</dbReference>
<organism evidence="8 9">
    <name type="scientific">Acanthosepion pharaonis</name>
    <name type="common">Pharaoh cuttlefish</name>
    <name type="synonym">Sepia pharaonis</name>
    <dbReference type="NCBI Taxonomy" id="158019"/>
    <lineage>
        <taxon>Eukaryota</taxon>
        <taxon>Metazoa</taxon>
        <taxon>Spiralia</taxon>
        <taxon>Lophotrochozoa</taxon>
        <taxon>Mollusca</taxon>
        <taxon>Cephalopoda</taxon>
        <taxon>Coleoidea</taxon>
        <taxon>Decapodiformes</taxon>
        <taxon>Sepiida</taxon>
        <taxon>Sepiina</taxon>
        <taxon>Sepiidae</taxon>
        <taxon>Acanthosepion</taxon>
    </lineage>
</organism>
<dbReference type="GO" id="GO:0036228">
    <property type="term" value="P:protein localization to nuclear inner membrane"/>
    <property type="evidence" value="ECO:0007669"/>
    <property type="project" value="TreeGrafter"/>
</dbReference>
<evidence type="ECO:0000256" key="2">
    <source>
        <dbReference type="ARBA" id="ARBA00007373"/>
    </source>
</evidence>
<evidence type="ECO:0000256" key="5">
    <source>
        <dbReference type="SAM" id="MobiDB-lite"/>
    </source>
</evidence>
<dbReference type="GO" id="GO:0044611">
    <property type="term" value="C:nuclear pore inner ring"/>
    <property type="evidence" value="ECO:0007669"/>
    <property type="project" value="TreeGrafter"/>
</dbReference>
<keyword evidence="4" id="KW-0539">Nucleus</keyword>
<feature type="domain" description="Nucleoporin Nup133/Nup155-like N-terminal" evidence="7">
    <location>
        <begin position="111"/>
        <end position="538"/>
    </location>
</feature>
<dbReference type="Gene3D" id="1.20.58.1780">
    <property type="match status" value="1"/>
</dbReference>
<dbReference type="GO" id="GO:0017056">
    <property type="term" value="F:structural constituent of nuclear pore"/>
    <property type="evidence" value="ECO:0007669"/>
    <property type="project" value="InterPro"/>
</dbReference>
<dbReference type="GO" id="GO:0006606">
    <property type="term" value="P:protein import into nucleus"/>
    <property type="evidence" value="ECO:0007669"/>
    <property type="project" value="TreeGrafter"/>
</dbReference>
<dbReference type="PANTHER" id="PTHR10350">
    <property type="entry name" value="NUCLEAR PORE COMPLEX PROTEIN NUP155"/>
    <property type="match status" value="1"/>
</dbReference>
<comment type="caution">
    <text evidence="8">The sequence shown here is derived from an EMBL/GenBank/DDBJ whole genome shotgun (WGS) entry which is preliminary data.</text>
</comment>
<dbReference type="InterPro" id="IPR004870">
    <property type="entry name" value="Nucleoporin_Nup155"/>
</dbReference>